<dbReference type="AlphaFoldDB" id="A0A2G5T2P5"/>
<evidence type="ECO:0000313" key="3">
    <source>
        <dbReference type="EMBL" id="PIC21429.1"/>
    </source>
</evidence>
<evidence type="ECO:0000256" key="2">
    <source>
        <dbReference type="SAM" id="MobiDB-lite"/>
    </source>
</evidence>
<dbReference type="OrthoDB" id="5799058at2759"/>
<feature type="region of interest" description="Disordered" evidence="2">
    <location>
        <begin position="211"/>
        <end position="238"/>
    </location>
</feature>
<evidence type="ECO:0000313" key="4">
    <source>
        <dbReference type="Proteomes" id="UP000230233"/>
    </source>
</evidence>
<dbReference type="EMBL" id="PDUG01000006">
    <property type="protein sequence ID" value="PIC21429.1"/>
    <property type="molecule type" value="Genomic_DNA"/>
</dbReference>
<evidence type="ECO:0000256" key="1">
    <source>
        <dbReference type="SAM" id="Coils"/>
    </source>
</evidence>
<proteinExistence type="predicted"/>
<reference evidence="4" key="1">
    <citation type="submission" date="2017-10" db="EMBL/GenBank/DDBJ databases">
        <title>Rapid genome shrinkage in a self-fertile nematode reveals novel sperm competition proteins.</title>
        <authorList>
            <person name="Yin D."/>
            <person name="Schwarz E.M."/>
            <person name="Thomas C.G."/>
            <person name="Felde R.L."/>
            <person name="Korf I.F."/>
            <person name="Cutter A.D."/>
            <person name="Schartner C.M."/>
            <person name="Ralston E.J."/>
            <person name="Meyer B.J."/>
            <person name="Haag E.S."/>
        </authorList>
    </citation>
    <scope>NUCLEOTIDE SEQUENCE [LARGE SCALE GENOMIC DNA]</scope>
    <source>
        <strain evidence="4">JU1422</strain>
    </source>
</reference>
<comment type="caution">
    <text evidence="3">The sequence shown here is derived from an EMBL/GenBank/DDBJ whole genome shotgun (WGS) entry which is preliminary data.</text>
</comment>
<feature type="coiled-coil region" evidence="1">
    <location>
        <begin position="111"/>
        <end position="157"/>
    </location>
</feature>
<dbReference type="Proteomes" id="UP000230233">
    <property type="component" value="Chromosome X"/>
</dbReference>
<sequence length="238" mass="28127">MPAEEGSTTNDNVFVLEMDGFRGDLHCMTCLKICNYEEGAYCCDAMERMPEADKKRESDFFKICLQRHAIDQMVKALIAGKKVVDNKGKCVFCRTSKQHNEEKWCEGKTVMELYLHQVDKEERKIDRHLERFLNTRLQNKKQALNQVQARITREMKAAHEQMGMNKFESIHILNKQGRDARKMQRREIEHVETENENIRKRLAKKLLVKREQTEEKIRNSERPAIQFERGVQHPAQYT</sequence>
<keyword evidence="1" id="KW-0175">Coiled coil</keyword>
<name>A0A2G5T2P5_9PELO</name>
<keyword evidence="4" id="KW-1185">Reference proteome</keyword>
<organism evidence="3 4">
    <name type="scientific">Caenorhabditis nigoni</name>
    <dbReference type="NCBI Taxonomy" id="1611254"/>
    <lineage>
        <taxon>Eukaryota</taxon>
        <taxon>Metazoa</taxon>
        <taxon>Ecdysozoa</taxon>
        <taxon>Nematoda</taxon>
        <taxon>Chromadorea</taxon>
        <taxon>Rhabditida</taxon>
        <taxon>Rhabditina</taxon>
        <taxon>Rhabditomorpha</taxon>
        <taxon>Rhabditoidea</taxon>
        <taxon>Rhabditidae</taxon>
        <taxon>Peloderinae</taxon>
        <taxon>Caenorhabditis</taxon>
    </lineage>
</organism>
<feature type="compositionally biased region" description="Basic and acidic residues" evidence="2">
    <location>
        <begin position="211"/>
        <end position="221"/>
    </location>
</feature>
<protein>
    <submittedName>
        <fullName evidence="3">Uncharacterized protein</fullName>
    </submittedName>
</protein>
<accession>A0A2G5T2P5</accession>
<gene>
    <name evidence="3" type="primary">Cni-F48F7.6</name>
    <name evidence="3" type="synonym">Cnig_chr_X.g26262</name>
    <name evidence="3" type="ORF">B9Z55_026262</name>
</gene>